<protein>
    <submittedName>
        <fullName evidence="1">Uncharacterized protein</fullName>
    </submittedName>
</protein>
<evidence type="ECO:0000313" key="2">
    <source>
        <dbReference type="Proteomes" id="UP001432059"/>
    </source>
</evidence>
<keyword evidence="2" id="KW-1185">Reference proteome</keyword>
<dbReference type="KEGG" id="bpor:BPO_0378"/>
<evidence type="ECO:0000313" key="1">
    <source>
        <dbReference type="EMBL" id="WOC51025.1"/>
    </source>
</evidence>
<dbReference type="Proteomes" id="UP001432059">
    <property type="component" value="Chromosome"/>
</dbReference>
<accession>A0AAU0F4Z9</accession>
<sequence length="33" mass="3817">MHQTINEIEVLSGTSIFFIDKNYNSGTFLIQKK</sequence>
<gene>
    <name evidence="1" type="ORF">BPO_0378</name>
</gene>
<organism evidence="1 2">
    <name type="scientific">Bergeyella porcorum</name>
    <dbReference type="NCBI Taxonomy" id="1735111"/>
    <lineage>
        <taxon>Bacteria</taxon>
        <taxon>Pseudomonadati</taxon>
        <taxon>Bacteroidota</taxon>
        <taxon>Flavobacteriia</taxon>
        <taxon>Flavobacteriales</taxon>
        <taxon>Weeksellaceae</taxon>
        <taxon>Bergeyella</taxon>
    </lineage>
</organism>
<reference evidence="1" key="1">
    <citation type="submission" date="2023-10" db="EMBL/GenBank/DDBJ databases">
        <title>Characterization and whole genome sequencing of a novel strain of Bergeyella porcorum QD2021 isolated from pig.</title>
        <authorList>
            <person name="Liu G."/>
            <person name="Chen C."/>
            <person name="Han X."/>
        </authorList>
    </citation>
    <scope>NUCLEOTIDE SEQUENCE</scope>
    <source>
        <strain evidence="1">QD2021</strain>
    </source>
</reference>
<name>A0AAU0F4Z9_9FLAO</name>
<proteinExistence type="predicted"/>
<dbReference type="AlphaFoldDB" id="A0AAU0F4Z9"/>
<dbReference type="EMBL" id="CP136426">
    <property type="protein sequence ID" value="WOC51025.1"/>
    <property type="molecule type" value="Genomic_DNA"/>
</dbReference>